<evidence type="ECO:0000313" key="8">
    <source>
        <dbReference type="EMBL" id="SEG09897.1"/>
    </source>
</evidence>
<organism evidence="8 9">
    <name type="scientific">Xylanibacter ruminicola</name>
    <name type="common">Prevotella ruminicola</name>
    <dbReference type="NCBI Taxonomy" id="839"/>
    <lineage>
        <taxon>Bacteria</taxon>
        <taxon>Pseudomonadati</taxon>
        <taxon>Bacteroidota</taxon>
        <taxon>Bacteroidia</taxon>
        <taxon>Bacteroidales</taxon>
        <taxon>Prevotellaceae</taxon>
        <taxon>Xylanibacter</taxon>
    </lineage>
</organism>
<evidence type="ECO:0000256" key="2">
    <source>
        <dbReference type="ARBA" id="ARBA00009399"/>
    </source>
</evidence>
<accession>A0A1H5XEW8</accession>
<gene>
    <name evidence="8" type="ORF">SAMN05216354_2755</name>
</gene>
<evidence type="ECO:0000256" key="6">
    <source>
        <dbReference type="SAM" id="Phobius"/>
    </source>
</evidence>
<evidence type="ECO:0000256" key="1">
    <source>
        <dbReference type="ARBA" id="ARBA00004141"/>
    </source>
</evidence>
<evidence type="ECO:0000256" key="4">
    <source>
        <dbReference type="ARBA" id="ARBA00022989"/>
    </source>
</evidence>
<sequence length="127" mass="14704">MEKKETLGELVRFGIVGILAVAIHYAVYWILQYWIDVNIAFTIGYLVSFCANYYLSAHFTFKEKTSARNGAGFAGAHIFNYFLQMGLFNFFLWIGVHRILAPFAVFSISVPINFILVRYVFKHFKRS</sequence>
<dbReference type="GO" id="GO:0005886">
    <property type="term" value="C:plasma membrane"/>
    <property type="evidence" value="ECO:0007669"/>
    <property type="project" value="TreeGrafter"/>
</dbReference>
<reference evidence="8 9" key="1">
    <citation type="submission" date="2016-10" db="EMBL/GenBank/DDBJ databases">
        <authorList>
            <person name="de Groot N.N."/>
        </authorList>
    </citation>
    <scope>NUCLEOTIDE SEQUENCE [LARGE SCALE GENOMIC DNA]</scope>
    <source>
        <strain evidence="8 9">AR32</strain>
    </source>
</reference>
<dbReference type="RefSeq" id="WP_036913833.1">
    <property type="nucleotide sequence ID" value="NZ_FNUV01000009.1"/>
</dbReference>
<name>A0A1H5XEW8_XYLRU</name>
<dbReference type="Proteomes" id="UP000236735">
    <property type="component" value="Unassembled WGS sequence"/>
</dbReference>
<proteinExistence type="inferred from homology"/>
<dbReference type="InterPro" id="IPR051401">
    <property type="entry name" value="GtrA_CellWall_Glycosyl"/>
</dbReference>
<feature type="transmembrane region" description="Helical" evidence="6">
    <location>
        <begin position="100"/>
        <end position="121"/>
    </location>
</feature>
<keyword evidence="3 6" id="KW-0812">Transmembrane</keyword>
<feature type="transmembrane region" description="Helical" evidence="6">
    <location>
        <begin position="37"/>
        <end position="55"/>
    </location>
</feature>
<keyword evidence="5 6" id="KW-0472">Membrane</keyword>
<evidence type="ECO:0000256" key="5">
    <source>
        <dbReference type="ARBA" id="ARBA00023136"/>
    </source>
</evidence>
<dbReference type="PANTHER" id="PTHR38459">
    <property type="entry name" value="PROPHAGE BACTOPRENOL-LINKED GLUCOSE TRANSLOCASE HOMOLOG"/>
    <property type="match status" value="1"/>
</dbReference>
<protein>
    <submittedName>
        <fullName evidence="8">Putative flippase GtrA (Transmembrane translocase of bactoprenol-linked glucose)</fullName>
    </submittedName>
</protein>
<evidence type="ECO:0000313" key="9">
    <source>
        <dbReference type="Proteomes" id="UP000236735"/>
    </source>
</evidence>
<evidence type="ECO:0000256" key="3">
    <source>
        <dbReference type="ARBA" id="ARBA00022692"/>
    </source>
</evidence>
<feature type="transmembrane region" description="Helical" evidence="6">
    <location>
        <begin position="12"/>
        <end position="31"/>
    </location>
</feature>
<feature type="domain" description="GtrA/DPMS transmembrane" evidence="7">
    <location>
        <begin position="12"/>
        <end position="120"/>
    </location>
</feature>
<dbReference type="InterPro" id="IPR007267">
    <property type="entry name" value="GtrA_DPMS_TM"/>
</dbReference>
<feature type="transmembrane region" description="Helical" evidence="6">
    <location>
        <begin position="76"/>
        <end position="94"/>
    </location>
</feature>
<dbReference type="PANTHER" id="PTHR38459:SF1">
    <property type="entry name" value="PROPHAGE BACTOPRENOL-LINKED GLUCOSE TRANSLOCASE HOMOLOG"/>
    <property type="match status" value="1"/>
</dbReference>
<dbReference type="AlphaFoldDB" id="A0A1H5XEW8"/>
<comment type="subcellular location">
    <subcellularLocation>
        <location evidence="1">Membrane</location>
        <topology evidence="1">Multi-pass membrane protein</topology>
    </subcellularLocation>
</comment>
<dbReference type="GO" id="GO:0000271">
    <property type="term" value="P:polysaccharide biosynthetic process"/>
    <property type="evidence" value="ECO:0007669"/>
    <property type="project" value="InterPro"/>
</dbReference>
<comment type="similarity">
    <text evidence="2">Belongs to the GtrA family.</text>
</comment>
<evidence type="ECO:0000259" key="7">
    <source>
        <dbReference type="Pfam" id="PF04138"/>
    </source>
</evidence>
<keyword evidence="4 6" id="KW-1133">Transmembrane helix</keyword>
<dbReference type="EMBL" id="FNUV01000009">
    <property type="protein sequence ID" value="SEG09897.1"/>
    <property type="molecule type" value="Genomic_DNA"/>
</dbReference>
<dbReference type="Pfam" id="PF04138">
    <property type="entry name" value="GtrA_DPMS_TM"/>
    <property type="match status" value="1"/>
</dbReference>